<dbReference type="Proteomes" id="UP001374803">
    <property type="component" value="Chromosome"/>
</dbReference>
<organism evidence="1 2">
    <name type="scientific">Pendulispora rubella</name>
    <dbReference type="NCBI Taxonomy" id="2741070"/>
    <lineage>
        <taxon>Bacteria</taxon>
        <taxon>Pseudomonadati</taxon>
        <taxon>Myxococcota</taxon>
        <taxon>Myxococcia</taxon>
        <taxon>Myxococcales</taxon>
        <taxon>Sorangiineae</taxon>
        <taxon>Pendulisporaceae</taxon>
        <taxon>Pendulispora</taxon>
    </lineage>
</organism>
<name>A0ABZ2KVQ1_9BACT</name>
<accession>A0ABZ2KVQ1</accession>
<gene>
    <name evidence="1" type="ORF">LVJ94_29665</name>
</gene>
<dbReference type="RefSeq" id="WP_394830683.1">
    <property type="nucleotide sequence ID" value="NZ_CP089929.1"/>
</dbReference>
<protein>
    <submittedName>
        <fullName evidence="1">Uncharacterized protein</fullName>
    </submittedName>
</protein>
<proteinExistence type="predicted"/>
<reference evidence="1" key="1">
    <citation type="submission" date="2021-12" db="EMBL/GenBank/DDBJ databases">
        <title>Discovery of the Pendulisporaceae a myxobacterial family with distinct sporulation behavior and unique specialized metabolism.</title>
        <authorList>
            <person name="Garcia R."/>
            <person name="Popoff A."/>
            <person name="Bader C.D."/>
            <person name="Loehr J."/>
            <person name="Walesch S."/>
            <person name="Walt C."/>
            <person name="Boldt J."/>
            <person name="Bunk B."/>
            <person name="Haeckl F.J.F.P.J."/>
            <person name="Gunesch A.P."/>
            <person name="Birkelbach J."/>
            <person name="Nuebel U."/>
            <person name="Pietschmann T."/>
            <person name="Bach T."/>
            <person name="Mueller R."/>
        </authorList>
    </citation>
    <scope>NUCLEOTIDE SEQUENCE</scope>
    <source>
        <strain evidence="1">MSr11367</strain>
    </source>
</reference>
<evidence type="ECO:0000313" key="1">
    <source>
        <dbReference type="EMBL" id="WXB01076.1"/>
    </source>
</evidence>
<keyword evidence="2" id="KW-1185">Reference proteome</keyword>
<evidence type="ECO:0000313" key="2">
    <source>
        <dbReference type="Proteomes" id="UP001374803"/>
    </source>
</evidence>
<sequence>MGSARYVPSLLLALSGCGGAKPPPAIPGDAAPIPYTAEQIRDACPPGSTRIFRIEEVGQPVLRNIIRFVAATPEEAEIEIAVTDESGLEAEPTKRERVPWEKLRQHAAFPRARTTITDETVATPAGTFAVKMYVVQGDGDQVKRFAFAKSLPGPPVMYATDKGGIRVMTSTLVSTESRR</sequence>
<dbReference type="PROSITE" id="PS51257">
    <property type="entry name" value="PROKAR_LIPOPROTEIN"/>
    <property type="match status" value="1"/>
</dbReference>
<dbReference type="EMBL" id="CP089983">
    <property type="protein sequence ID" value="WXB01076.1"/>
    <property type="molecule type" value="Genomic_DNA"/>
</dbReference>